<feature type="region of interest" description="Disordered" evidence="1">
    <location>
        <begin position="57"/>
        <end position="168"/>
    </location>
</feature>
<dbReference type="OrthoDB" id="3623544at2"/>
<protein>
    <submittedName>
        <fullName evidence="2">Uncharacterized protein</fullName>
    </submittedName>
</protein>
<dbReference type="RefSeq" id="WP_065914382.1">
    <property type="nucleotide sequence ID" value="NZ_CP016793.1"/>
</dbReference>
<keyword evidence="3" id="KW-1185">Reference proteome</keyword>
<feature type="compositionally biased region" description="Polar residues" evidence="1">
    <location>
        <begin position="1"/>
        <end position="16"/>
    </location>
</feature>
<evidence type="ECO:0000256" key="1">
    <source>
        <dbReference type="SAM" id="MobiDB-lite"/>
    </source>
</evidence>
<accession>A0A1B2HE14</accession>
<feature type="region of interest" description="Disordered" evidence="1">
    <location>
        <begin position="1"/>
        <end position="25"/>
    </location>
</feature>
<gene>
    <name evidence="2" type="ORF">BBK82_07695</name>
</gene>
<dbReference type="InterPro" id="IPR036390">
    <property type="entry name" value="WH_DNA-bd_sf"/>
</dbReference>
<sequence length="233" mass="25034">MSTNRTLRAVPTSATDTAKPRTETEEKLWQALRNNPGGTATALSTAAGIGKSTAPKILTRWEKDGLVTRTTGIADGGSRPADRWSITNDDQPTDDQPTDDQPTDDQPTDDQPTDDQPTDDQPTDDQPTDDQPTDDQPTDDQPTDDQPTDDQPTDDRAGKPQRLAPGALRGMVEDYLRDNSGEFSPNAIGKALDRSSGAVHNALEKLVESGYAVRTSDKPKKYSLAATTAAATE</sequence>
<dbReference type="EMBL" id="CP016793">
    <property type="protein sequence ID" value="ANZ35975.1"/>
    <property type="molecule type" value="Genomic_DNA"/>
</dbReference>
<feature type="compositionally biased region" description="Acidic residues" evidence="1">
    <location>
        <begin position="91"/>
        <end position="152"/>
    </location>
</feature>
<evidence type="ECO:0000313" key="2">
    <source>
        <dbReference type="EMBL" id="ANZ35975.1"/>
    </source>
</evidence>
<dbReference type="AlphaFoldDB" id="A0A1B2HE14"/>
<dbReference type="Proteomes" id="UP000093053">
    <property type="component" value="Chromosome"/>
</dbReference>
<evidence type="ECO:0000313" key="3">
    <source>
        <dbReference type="Proteomes" id="UP000093053"/>
    </source>
</evidence>
<dbReference type="SUPFAM" id="SSF46785">
    <property type="entry name" value="Winged helix' DNA-binding domain"/>
    <property type="match status" value="2"/>
</dbReference>
<dbReference type="Gene3D" id="1.10.10.10">
    <property type="entry name" value="Winged helix-like DNA-binding domain superfamily/Winged helix DNA-binding domain"/>
    <property type="match status" value="2"/>
</dbReference>
<dbReference type="KEGG" id="led:BBK82_07695"/>
<proteinExistence type="predicted"/>
<organism evidence="2 3">
    <name type="scientific">Lentzea guizhouensis</name>
    <dbReference type="NCBI Taxonomy" id="1586287"/>
    <lineage>
        <taxon>Bacteria</taxon>
        <taxon>Bacillati</taxon>
        <taxon>Actinomycetota</taxon>
        <taxon>Actinomycetes</taxon>
        <taxon>Pseudonocardiales</taxon>
        <taxon>Pseudonocardiaceae</taxon>
        <taxon>Lentzea</taxon>
    </lineage>
</organism>
<name>A0A1B2HE14_9PSEU</name>
<dbReference type="InterPro" id="IPR036388">
    <property type="entry name" value="WH-like_DNA-bd_sf"/>
</dbReference>
<reference evidence="2 3" key="1">
    <citation type="submission" date="2016-07" db="EMBL/GenBank/DDBJ databases">
        <title>Complete genome sequence of the Lentzea guizhouensis DHS C013.</title>
        <authorList>
            <person name="Cao C."/>
        </authorList>
    </citation>
    <scope>NUCLEOTIDE SEQUENCE [LARGE SCALE GENOMIC DNA]</scope>
    <source>
        <strain evidence="2 3">DHS C013</strain>
    </source>
</reference>
<dbReference type="STRING" id="1586287.BBK82_07695"/>